<keyword evidence="3" id="KW-1185">Reference proteome</keyword>
<sequence length="275" mass="30740">MSFEIKEPTIYEPTEVTQAQPSGPTRLIPAQLAYSKLFQTNIEKDEINSEDIKKTQNLQEKTSSGYIIEKVPEIASYNRTGPFQPSDIPSYDELENIFNSTPNTTVKKLDDYSQVLEPRTGIDTDDASIIENDSKLDDFTEIRITDTYDRTTTSVPEDESITTLQTLIIEEDVSLPTTNAPELSIWDILAGNSTLSLQSRSDVQTNDYTLAETETNTEAQTNGPLETTTDNFSNEYLYKDAETTTIEPNGTNSSLLLIKQIAILENIAELDNNNV</sequence>
<dbReference type="EnsemblMetazoa" id="XM_019902055.1">
    <property type="protein sequence ID" value="XP_019757614.1"/>
    <property type="gene ID" value="LOC109535993"/>
</dbReference>
<name>A0AAR5P951_DENPD</name>
<proteinExistence type="predicted"/>
<reference evidence="3" key="1">
    <citation type="journal article" date="2013" name="Genome Biol.">
        <title>Draft genome of the mountain pine beetle, Dendroctonus ponderosae Hopkins, a major forest pest.</title>
        <authorList>
            <person name="Keeling C.I."/>
            <person name="Yuen M.M."/>
            <person name="Liao N.Y."/>
            <person name="Docking T.R."/>
            <person name="Chan S.K."/>
            <person name="Taylor G.A."/>
            <person name="Palmquist D.L."/>
            <person name="Jackman S.D."/>
            <person name="Nguyen A."/>
            <person name="Li M."/>
            <person name="Henderson H."/>
            <person name="Janes J.K."/>
            <person name="Zhao Y."/>
            <person name="Pandoh P."/>
            <person name="Moore R."/>
            <person name="Sperling F.A."/>
            <person name="Huber D.P."/>
            <person name="Birol I."/>
            <person name="Jones S.J."/>
            <person name="Bohlmann J."/>
        </authorList>
    </citation>
    <scope>NUCLEOTIDE SEQUENCE</scope>
</reference>
<protein>
    <submittedName>
        <fullName evidence="2">Uncharacterized protein</fullName>
    </submittedName>
</protein>
<dbReference type="AlphaFoldDB" id="A0AAR5P951"/>
<evidence type="ECO:0000313" key="3">
    <source>
        <dbReference type="Proteomes" id="UP000019118"/>
    </source>
</evidence>
<feature type="region of interest" description="Disordered" evidence="1">
    <location>
        <begin position="1"/>
        <end position="23"/>
    </location>
</feature>
<reference evidence="2" key="2">
    <citation type="submission" date="2024-08" db="UniProtKB">
        <authorList>
            <consortium name="EnsemblMetazoa"/>
        </authorList>
    </citation>
    <scope>IDENTIFICATION</scope>
</reference>
<dbReference type="Proteomes" id="UP000019118">
    <property type="component" value="Unassembled WGS sequence"/>
</dbReference>
<organism evidence="2 3">
    <name type="scientific">Dendroctonus ponderosae</name>
    <name type="common">Mountain pine beetle</name>
    <dbReference type="NCBI Taxonomy" id="77166"/>
    <lineage>
        <taxon>Eukaryota</taxon>
        <taxon>Metazoa</taxon>
        <taxon>Ecdysozoa</taxon>
        <taxon>Arthropoda</taxon>
        <taxon>Hexapoda</taxon>
        <taxon>Insecta</taxon>
        <taxon>Pterygota</taxon>
        <taxon>Neoptera</taxon>
        <taxon>Endopterygota</taxon>
        <taxon>Coleoptera</taxon>
        <taxon>Polyphaga</taxon>
        <taxon>Cucujiformia</taxon>
        <taxon>Curculionidae</taxon>
        <taxon>Scolytinae</taxon>
        <taxon>Dendroctonus</taxon>
    </lineage>
</organism>
<evidence type="ECO:0000256" key="1">
    <source>
        <dbReference type="SAM" id="MobiDB-lite"/>
    </source>
</evidence>
<evidence type="ECO:0000313" key="2">
    <source>
        <dbReference type="EnsemblMetazoa" id="XP_019757614.1"/>
    </source>
</evidence>
<accession>A0AAR5P951</accession>